<accession>A0ABQ9XN68</accession>
<gene>
    <name evidence="2" type="ORF">BLNAU_12140</name>
</gene>
<dbReference type="Proteomes" id="UP001281761">
    <property type="component" value="Unassembled WGS sequence"/>
</dbReference>
<name>A0ABQ9XN68_9EUKA</name>
<sequence length="908" mass="103751">MVDIIDNNYRLIIPITPHQLKEASHNKMRAALTDLVRTGDIVLIDYQISQFPTVYFGTSVTGRDDVLLRTLRFIDTEIQTHQDPSVDLDKFRTYLEWHKNSVVVVNSSALIEEANSVPMRLCQYFFGGPERFFQEQDLRHHSQFKKWMEMIYKQRTLQNDKNSKSANSRRFLNSRSLLMDDCFSDALRSLQSKFQTLLDLSTQSDFHSKPSQSISTVSDDKEGSSSQELSFSIEPPPFLTTSVWQSSIGTESLFYDQTASEKYTPNSLLTHLPQSSLDESELPQSSLDVSELHDMLTQIHTLLSGVTAYPHVHRNRSEETLLQRSYITEVIVNYHVDLIDCSRLVDPSNPGIFSSEMFLCENENDLLGAILKVYVVMNVRDNRPDRSSCNFIADLPSFIDGLLSVMHSHNRDIRSLSTAICITLTNYVNVRPFHKHIITKLKTSFQDGYIEEQTCFMFVLNQALLNVKPTPLLIDSDEIVREGLLLLKQVDWDGLINADLNDVMSVSYALALVVRLIQHRSKLFFSENTVLSIASNFEKTQRFMPLLELEFSSQESPFLEDLAAVRHGISYALLMSLYFGNPFPPVITAYVVKQNDPLVNLIHPSIPTGILLNLTSRSYLSAPYIPLDVFFEREVRRAHDFVVSVGRDIMFSNKSVLKTPLYGLHSLLIRGFHIPFTQLGLNAITLGWVSICGDIDKSLIQSFSPLYAHYPPPLLISFISNDFDIIFQDHHFLSSFALGTVVLHWLSFPITFDSPFIPHLPNIYRQSFQHSVKRGQDPDGSIIVRLSPLYVTFLEHDLTQTFKMIRKYPLYFPPALVSVLLLFLDKFVSLCSEIQVLILIKSDMLDHVILAVEDSPFLEDYNHGISIIGTFLRTIFQDRLEMCMMNCRFVGLESITPMLFNGIRYFVG</sequence>
<evidence type="ECO:0000313" key="2">
    <source>
        <dbReference type="EMBL" id="KAK2952964.1"/>
    </source>
</evidence>
<evidence type="ECO:0000256" key="1">
    <source>
        <dbReference type="SAM" id="MobiDB-lite"/>
    </source>
</evidence>
<feature type="region of interest" description="Disordered" evidence="1">
    <location>
        <begin position="205"/>
        <end position="231"/>
    </location>
</feature>
<feature type="compositionally biased region" description="Polar residues" evidence="1">
    <location>
        <begin position="205"/>
        <end position="217"/>
    </location>
</feature>
<evidence type="ECO:0000313" key="3">
    <source>
        <dbReference type="Proteomes" id="UP001281761"/>
    </source>
</evidence>
<dbReference type="EMBL" id="JARBJD010000097">
    <property type="protein sequence ID" value="KAK2952964.1"/>
    <property type="molecule type" value="Genomic_DNA"/>
</dbReference>
<organism evidence="2 3">
    <name type="scientific">Blattamonas nauphoetae</name>
    <dbReference type="NCBI Taxonomy" id="2049346"/>
    <lineage>
        <taxon>Eukaryota</taxon>
        <taxon>Metamonada</taxon>
        <taxon>Preaxostyla</taxon>
        <taxon>Oxymonadida</taxon>
        <taxon>Blattamonas</taxon>
    </lineage>
</organism>
<proteinExistence type="predicted"/>
<comment type="caution">
    <text evidence="2">The sequence shown here is derived from an EMBL/GenBank/DDBJ whole genome shotgun (WGS) entry which is preliminary data.</text>
</comment>
<protein>
    <submittedName>
        <fullName evidence="2">Uncharacterized protein</fullName>
    </submittedName>
</protein>
<reference evidence="2 3" key="1">
    <citation type="journal article" date="2022" name="bioRxiv">
        <title>Genomics of Preaxostyla Flagellates Illuminates Evolutionary Transitions and the Path Towards Mitochondrial Loss.</title>
        <authorList>
            <person name="Novak L.V.F."/>
            <person name="Treitli S.C."/>
            <person name="Pyrih J."/>
            <person name="Halakuc P."/>
            <person name="Pipaliya S.V."/>
            <person name="Vacek V."/>
            <person name="Brzon O."/>
            <person name="Soukal P."/>
            <person name="Eme L."/>
            <person name="Dacks J.B."/>
            <person name="Karnkowska A."/>
            <person name="Elias M."/>
            <person name="Hampl V."/>
        </authorList>
    </citation>
    <scope>NUCLEOTIDE SEQUENCE [LARGE SCALE GENOMIC DNA]</scope>
    <source>
        <strain evidence="2">NAU3</strain>
        <tissue evidence="2">Gut</tissue>
    </source>
</reference>
<keyword evidence="3" id="KW-1185">Reference proteome</keyword>